<evidence type="ECO:0000259" key="1">
    <source>
        <dbReference type="PROSITE" id="PS51387"/>
    </source>
</evidence>
<feature type="domain" description="FAD-binding PCMH-type" evidence="1">
    <location>
        <begin position="1"/>
        <end position="174"/>
    </location>
</feature>
<dbReference type="AlphaFoldDB" id="A0A927JD56"/>
<dbReference type="InterPro" id="IPR016169">
    <property type="entry name" value="FAD-bd_PCMH_sub2"/>
</dbReference>
<dbReference type="EMBL" id="JACYWE010000006">
    <property type="protein sequence ID" value="MBD8507143.1"/>
    <property type="molecule type" value="Genomic_DNA"/>
</dbReference>
<dbReference type="GO" id="GO:0071949">
    <property type="term" value="F:FAD binding"/>
    <property type="evidence" value="ECO:0007669"/>
    <property type="project" value="InterPro"/>
</dbReference>
<dbReference type="PANTHER" id="PTHR42659:SF9">
    <property type="entry name" value="XANTHINE DEHYDROGENASE FAD-BINDING SUBUNIT XDHB-RELATED"/>
    <property type="match status" value="1"/>
</dbReference>
<dbReference type="InterPro" id="IPR002346">
    <property type="entry name" value="Mopterin_DH_FAD-bd"/>
</dbReference>
<dbReference type="PROSITE" id="PS51387">
    <property type="entry name" value="FAD_PCMH"/>
    <property type="match status" value="1"/>
</dbReference>
<evidence type="ECO:0000313" key="3">
    <source>
        <dbReference type="Proteomes" id="UP000642993"/>
    </source>
</evidence>
<reference evidence="2" key="1">
    <citation type="submission" date="2020-09" db="EMBL/GenBank/DDBJ databases">
        <title>Hoyosella lacisalsi sp. nov., a halotolerant actinobacterium isolated from soil of Lake Gudzhirganskoe.</title>
        <authorList>
            <person name="Yang Q."/>
            <person name="Guo P.Y."/>
            <person name="Liu S.W."/>
            <person name="Li F.N."/>
            <person name="Sun C.H."/>
        </authorList>
    </citation>
    <scope>NUCLEOTIDE SEQUENCE</scope>
    <source>
        <strain evidence="2">G463</strain>
    </source>
</reference>
<dbReference type="SUPFAM" id="SSF56176">
    <property type="entry name" value="FAD-binding/transporter-associated domain-like"/>
    <property type="match status" value="1"/>
</dbReference>
<dbReference type="RefSeq" id="WP_192039585.1">
    <property type="nucleotide sequence ID" value="NZ_JACYWE010000006.1"/>
</dbReference>
<dbReference type="InterPro" id="IPR016166">
    <property type="entry name" value="FAD-bd_PCMH"/>
</dbReference>
<keyword evidence="3" id="KW-1185">Reference proteome</keyword>
<dbReference type="Pfam" id="PF00941">
    <property type="entry name" value="FAD_binding_5"/>
    <property type="match status" value="1"/>
</dbReference>
<dbReference type="PANTHER" id="PTHR42659">
    <property type="entry name" value="XANTHINE DEHYDROGENASE SUBUNIT C-RELATED"/>
    <property type="match status" value="1"/>
</dbReference>
<organism evidence="2 3">
    <name type="scientific">Lolliginicoccus lacisalsi</name>
    <dbReference type="NCBI Taxonomy" id="2742202"/>
    <lineage>
        <taxon>Bacteria</taxon>
        <taxon>Bacillati</taxon>
        <taxon>Actinomycetota</taxon>
        <taxon>Actinomycetes</taxon>
        <taxon>Mycobacteriales</taxon>
        <taxon>Hoyosellaceae</taxon>
        <taxon>Lolliginicoccus</taxon>
    </lineage>
</organism>
<dbReference type="GO" id="GO:0016491">
    <property type="term" value="F:oxidoreductase activity"/>
    <property type="evidence" value="ECO:0007669"/>
    <property type="project" value="InterPro"/>
</dbReference>
<proteinExistence type="predicted"/>
<name>A0A927JD56_9ACTN</name>
<comment type="caution">
    <text evidence="2">The sequence shown here is derived from an EMBL/GenBank/DDBJ whole genome shotgun (WGS) entry which is preliminary data.</text>
</comment>
<evidence type="ECO:0000313" key="2">
    <source>
        <dbReference type="EMBL" id="MBD8507143.1"/>
    </source>
</evidence>
<dbReference type="Proteomes" id="UP000642993">
    <property type="component" value="Unassembled WGS sequence"/>
</dbReference>
<dbReference type="InterPro" id="IPR051312">
    <property type="entry name" value="Diverse_Substr_Oxidored"/>
</dbReference>
<dbReference type="InterPro" id="IPR036318">
    <property type="entry name" value="FAD-bd_PCMH-like_sf"/>
</dbReference>
<protein>
    <submittedName>
        <fullName evidence="2">FAD binding domain-containing protein</fullName>
    </submittedName>
</protein>
<sequence>MDLHTIDTIVEPRARRDLPAPTGHDGILAGGTWLYSEPQPGTDRLIDLTTLGWPPLTITGNGLDIAATCTIEHLIDAAYPPDWGATTLFRQCADALVASFKIWTAATVGGNICLALPAGSMIALAAALDATLTIWRPDGTNRATTVTELITGPRRTTLGPGEILRSIHLPATALRQDVALRRIAQAPLGRSGALLIGRATADGYILAITAATDRPLLLGLDSPAETRPAIDRITEDRWYTDPHGAADWRKHVTTLLAEEIVSELAVRKE</sequence>
<gene>
    <name evidence="2" type="ORF">HT102_11645</name>
</gene>
<dbReference type="Gene3D" id="3.30.465.10">
    <property type="match status" value="1"/>
</dbReference>
<accession>A0A927JD56</accession>